<dbReference type="Proteomes" id="UP000318017">
    <property type="component" value="Chromosome"/>
</dbReference>
<evidence type="ECO:0000313" key="2">
    <source>
        <dbReference type="EMBL" id="QDV23378.1"/>
    </source>
</evidence>
<dbReference type="RefSeq" id="WP_145076293.1">
    <property type="nucleotide sequence ID" value="NZ_CP036298.1"/>
</dbReference>
<gene>
    <name evidence="2" type="ORF">Q31a_16760</name>
</gene>
<organism evidence="2 3">
    <name type="scientific">Aureliella helgolandensis</name>
    <dbReference type="NCBI Taxonomy" id="2527968"/>
    <lineage>
        <taxon>Bacteria</taxon>
        <taxon>Pseudomonadati</taxon>
        <taxon>Planctomycetota</taxon>
        <taxon>Planctomycetia</taxon>
        <taxon>Pirellulales</taxon>
        <taxon>Pirellulaceae</taxon>
        <taxon>Aureliella</taxon>
    </lineage>
</organism>
<accession>A0A518G455</accession>
<evidence type="ECO:0000256" key="1">
    <source>
        <dbReference type="SAM" id="MobiDB-lite"/>
    </source>
</evidence>
<feature type="region of interest" description="Disordered" evidence="1">
    <location>
        <begin position="21"/>
        <end position="65"/>
    </location>
</feature>
<keyword evidence="3" id="KW-1185">Reference proteome</keyword>
<dbReference type="AlphaFoldDB" id="A0A518G455"/>
<protein>
    <submittedName>
        <fullName evidence="2">Uncharacterized protein</fullName>
    </submittedName>
</protein>
<name>A0A518G455_9BACT</name>
<reference evidence="2 3" key="1">
    <citation type="submission" date="2019-02" db="EMBL/GenBank/DDBJ databases">
        <title>Deep-cultivation of Planctomycetes and their phenomic and genomic characterization uncovers novel biology.</title>
        <authorList>
            <person name="Wiegand S."/>
            <person name="Jogler M."/>
            <person name="Boedeker C."/>
            <person name="Pinto D."/>
            <person name="Vollmers J."/>
            <person name="Rivas-Marin E."/>
            <person name="Kohn T."/>
            <person name="Peeters S.H."/>
            <person name="Heuer A."/>
            <person name="Rast P."/>
            <person name="Oberbeckmann S."/>
            <person name="Bunk B."/>
            <person name="Jeske O."/>
            <person name="Meyerdierks A."/>
            <person name="Storesund J.E."/>
            <person name="Kallscheuer N."/>
            <person name="Luecker S."/>
            <person name="Lage O.M."/>
            <person name="Pohl T."/>
            <person name="Merkel B.J."/>
            <person name="Hornburger P."/>
            <person name="Mueller R.-W."/>
            <person name="Bruemmer F."/>
            <person name="Labrenz M."/>
            <person name="Spormann A.M."/>
            <person name="Op den Camp H."/>
            <person name="Overmann J."/>
            <person name="Amann R."/>
            <person name="Jetten M.S.M."/>
            <person name="Mascher T."/>
            <person name="Medema M.H."/>
            <person name="Devos D.P."/>
            <person name="Kaster A.-K."/>
            <person name="Ovreas L."/>
            <person name="Rohde M."/>
            <person name="Galperin M.Y."/>
            <person name="Jogler C."/>
        </authorList>
    </citation>
    <scope>NUCLEOTIDE SEQUENCE [LARGE SCALE GENOMIC DNA]</scope>
    <source>
        <strain evidence="2 3">Q31a</strain>
    </source>
</reference>
<proteinExistence type="predicted"/>
<dbReference type="PROSITE" id="PS51257">
    <property type="entry name" value="PROKAR_LIPOPROTEIN"/>
    <property type="match status" value="1"/>
</dbReference>
<feature type="compositionally biased region" description="Low complexity" evidence="1">
    <location>
        <begin position="24"/>
        <end position="49"/>
    </location>
</feature>
<dbReference type="EMBL" id="CP036298">
    <property type="protein sequence ID" value="QDV23378.1"/>
    <property type="molecule type" value="Genomic_DNA"/>
</dbReference>
<dbReference type="KEGG" id="ahel:Q31a_16760"/>
<sequence>MLKKLGMTGLMIAVTSLTVGCDQPATEPSTTTPSSETAVGDQDAAVDAGSSTREDSLPPAGSATK</sequence>
<evidence type="ECO:0000313" key="3">
    <source>
        <dbReference type="Proteomes" id="UP000318017"/>
    </source>
</evidence>